<gene>
    <name evidence="2" type="ORF">SAMN04487893_104123</name>
</gene>
<reference evidence="3" key="1">
    <citation type="submission" date="2016-10" db="EMBL/GenBank/DDBJ databases">
        <authorList>
            <person name="Varghese N."/>
            <person name="Submissions S."/>
        </authorList>
    </citation>
    <scope>NUCLEOTIDE SEQUENCE [LARGE SCALE GENOMIC DNA]</scope>
    <source>
        <strain evidence="3">DSM 26542</strain>
    </source>
</reference>
<dbReference type="InterPro" id="IPR010982">
    <property type="entry name" value="Lambda_DNA-bd_dom_sf"/>
</dbReference>
<accession>A0A1I3PH80</accession>
<feature type="domain" description="HTH cro/C1-type" evidence="1">
    <location>
        <begin position="10"/>
        <end position="64"/>
    </location>
</feature>
<name>A0A1I3PH80_9FLAO</name>
<dbReference type="Proteomes" id="UP000243887">
    <property type="component" value="Unassembled WGS sequence"/>
</dbReference>
<dbReference type="AlphaFoldDB" id="A0A1I3PH80"/>
<dbReference type="RefSeq" id="WP_090678414.1">
    <property type="nucleotide sequence ID" value="NZ_FORU01000004.1"/>
</dbReference>
<organism evidence="2 3">
    <name type="scientific">Myroides guanonis</name>
    <dbReference type="NCBI Taxonomy" id="1150112"/>
    <lineage>
        <taxon>Bacteria</taxon>
        <taxon>Pseudomonadati</taxon>
        <taxon>Bacteroidota</taxon>
        <taxon>Flavobacteriia</taxon>
        <taxon>Flavobacteriales</taxon>
        <taxon>Flavobacteriaceae</taxon>
        <taxon>Myroides</taxon>
    </lineage>
</organism>
<dbReference type="Gene3D" id="1.10.260.40">
    <property type="entry name" value="lambda repressor-like DNA-binding domains"/>
    <property type="match status" value="1"/>
</dbReference>
<dbReference type="STRING" id="1150112.SAMN04487893_104123"/>
<dbReference type="InterPro" id="IPR001387">
    <property type="entry name" value="Cro/C1-type_HTH"/>
</dbReference>
<dbReference type="GO" id="GO:0003677">
    <property type="term" value="F:DNA binding"/>
    <property type="evidence" value="ECO:0007669"/>
    <property type="project" value="InterPro"/>
</dbReference>
<evidence type="ECO:0000313" key="2">
    <source>
        <dbReference type="EMBL" id="SFJ20700.1"/>
    </source>
</evidence>
<proteinExistence type="predicted"/>
<dbReference type="EMBL" id="FORU01000004">
    <property type="protein sequence ID" value="SFJ20700.1"/>
    <property type="molecule type" value="Genomic_DNA"/>
</dbReference>
<keyword evidence="3" id="KW-1185">Reference proteome</keyword>
<dbReference type="PROSITE" id="PS50943">
    <property type="entry name" value="HTH_CROC1"/>
    <property type="match status" value="1"/>
</dbReference>
<evidence type="ECO:0000313" key="3">
    <source>
        <dbReference type="Proteomes" id="UP000243887"/>
    </source>
</evidence>
<sequence>MGDIVFTNRLRKIAKSKGISNNLLAILMDVDGTMITSWMNNIVQPNEKQIKRLTELLEVSYQDLIFDDSIGKARSLEDEFDNLIRNKKMSLKVLVTDKKTGKAEKVYNPKIIKTMKTLEAEYKKAKK</sequence>
<evidence type="ECO:0000259" key="1">
    <source>
        <dbReference type="PROSITE" id="PS50943"/>
    </source>
</evidence>
<protein>
    <recommendedName>
        <fullName evidence="1">HTH cro/C1-type domain-containing protein</fullName>
    </recommendedName>
</protein>
<dbReference type="SUPFAM" id="SSF47413">
    <property type="entry name" value="lambda repressor-like DNA-binding domains"/>
    <property type="match status" value="1"/>
</dbReference>